<keyword evidence="2 7" id="KW-0812">Transmembrane</keyword>
<reference evidence="10 11" key="1">
    <citation type="journal article" date="2022" name="Int. J. Syst. Evol. Microbiol.">
        <title>Apilactobacillus apisilvae sp. nov., Nicolia spurrieriana gen. nov. sp. nov., Bombilactobacillus folatiphilus sp. nov. and Bombilactobacillus thymidiniphilus sp. nov., four new lactic acid bacterial isolates from stingless bees Tetragonula carbonaria and Austroplebeia australis.</title>
        <authorList>
            <person name="Oliphant S.A."/>
            <person name="Watson-Haigh N.S."/>
            <person name="Sumby K.M."/>
            <person name="Gardner J."/>
            <person name="Groom S."/>
            <person name="Jiranek V."/>
        </authorList>
    </citation>
    <scope>NUCLEOTIDE SEQUENCE [LARGE SCALE GENOMIC DNA]</scope>
    <source>
        <strain evidence="10 11">SG4_A1</strain>
    </source>
</reference>
<dbReference type="InterPro" id="IPR039421">
    <property type="entry name" value="Type_1_exporter"/>
</dbReference>
<comment type="subcellular location">
    <subcellularLocation>
        <location evidence="1">Cell membrane</location>
        <topology evidence="1">Multi-pass membrane protein</topology>
    </subcellularLocation>
</comment>
<dbReference type="RefSeq" id="WP_249512204.1">
    <property type="nucleotide sequence ID" value="NZ_CP093365.1"/>
</dbReference>
<dbReference type="InterPro" id="IPR027417">
    <property type="entry name" value="P-loop_NTPase"/>
</dbReference>
<evidence type="ECO:0000256" key="7">
    <source>
        <dbReference type="SAM" id="Phobius"/>
    </source>
</evidence>
<dbReference type="EMBL" id="CP093365">
    <property type="protein sequence ID" value="UQS82977.1"/>
    <property type="molecule type" value="Genomic_DNA"/>
</dbReference>
<sequence length="573" mass="64588">MIDKRLFQLPGVKSLFQMLAGLTILQAFAILLQAKYLAESLVILWHRQNWHLMLIPLVFFVIAFLVRHLLTWLKDILLDRFATKSTEHLRQQSLAKIYAAGLQMTAKKGSGNLVTNVLNGMDDVHDYFNLILSKFMNLAIIPWVILCFVFYQDHTSGIILILVFPVIILFMIILGYAAQRKADNQYSEYVTLSNHFLDALRGLPTLKMLGLSKQYAHNVYSVSESYRKRTMSTLRVAILSTFALDWFTTLSIAIVAVFLGLGLMNGRIALYPALIALILSPEYFLPLRDFSSDYHATLNGKNAFTAVNELIATPITAPQKQLDSFTWNKTSQLTLEHIDFDYDQQPTLKDLSLQLAGFQKIAIIGQSGSGKSTLLDLLGGFLTPNAGQVIVNEQVIPNLAQINWQNQVTYLPQKPHLFSDTIANNILFYQPKAAPLALQKAVQQAGLTEFIASLPDGLDTLVGEGGRGISGGQAQRIMLARAFLANQRHILLFDEPTAHLDIETEYKLKQTMLPLFENHLVIFATHRLHWLQQMDYVIVMDQGKIVEQGPIEQLQKQNTGPFYELTSHMRGEQ</sequence>
<name>A0ABY4PCH3_9LACO</name>
<evidence type="ECO:0000313" key="11">
    <source>
        <dbReference type="Proteomes" id="UP000831947"/>
    </source>
</evidence>
<dbReference type="CDD" id="cd18584">
    <property type="entry name" value="ABC_6TM_AarD_CydD"/>
    <property type="match status" value="1"/>
</dbReference>
<dbReference type="InterPro" id="IPR003593">
    <property type="entry name" value="AAA+_ATPase"/>
</dbReference>
<dbReference type="InterPro" id="IPR036640">
    <property type="entry name" value="ABC1_TM_sf"/>
</dbReference>
<evidence type="ECO:0000313" key="10">
    <source>
        <dbReference type="EMBL" id="UQS82977.1"/>
    </source>
</evidence>
<accession>A0ABY4PCH3</accession>
<evidence type="ECO:0000256" key="3">
    <source>
        <dbReference type="ARBA" id="ARBA00022741"/>
    </source>
</evidence>
<dbReference type="Proteomes" id="UP000831947">
    <property type="component" value="Chromosome"/>
</dbReference>
<dbReference type="InterPro" id="IPR014216">
    <property type="entry name" value="ABC_transptr_CydD"/>
</dbReference>
<feature type="transmembrane region" description="Helical" evidence="7">
    <location>
        <begin position="50"/>
        <end position="70"/>
    </location>
</feature>
<evidence type="ECO:0000259" key="8">
    <source>
        <dbReference type="PROSITE" id="PS50893"/>
    </source>
</evidence>
<dbReference type="PROSITE" id="PS50893">
    <property type="entry name" value="ABC_TRANSPORTER_2"/>
    <property type="match status" value="1"/>
</dbReference>
<protein>
    <submittedName>
        <fullName evidence="10">Thiol reductant ABC exporter subunit CydD</fullName>
    </submittedName>
</protein>
<dbReference type="InterPro" id="IPR011527">
    <property type="entry name" value="ABC1_TM_dom"/>
</dbReference>
<evidence type="ECO:0000256" key="2">
    <source>
        <dbReference type="ARBA" id="ARBA00022692"/>
    </source>
</evidence>
<keyword evidence="6 7" id="KW-0472">Membrane</keyword>
<organism evidence="10 11">
    <name type="scientific">Bombilactobacillus thymidiniphilus</name>
    <dbReference type="NCBI Taxonomy" id="2923363"/>
    <lineage>
        <taxon>Bacteria</taxon>
        <taxon>Bacillati</taxon>
        <taxon>Bacillota</taxon>
        <taxon>Bacilli</taxon>
        <taxon>Lactobacillales</taxon>
        <taxon>Lactobacillaceae</taxon>
        <taxon>Bombilactobacillus</taxon>
    </lineage>
</organism>
<dbReference type="SMART" id="SM00382">
    <property type="entry name" value="AAA"/>
    <property type="match status" value="1"/>
</dbReference>
<evidence type="ECO:0000256" key="4">
    <source>
        <dbReference type="ARBA" id="ARBA00022840"/>
    </source>
</evidence>
<feature type="transmembrane region" description="Helical" evidence="7">
    <location>
        <begin position="157"/>
        <end position="178"/>
    </location>
</feature>
<dbReference type="PANTHER" id="PTHR24221:SF614">
    <property type="entry name" value="GLUTATHIONE_L-CYSTEINE TRANSPORT SYSTEM ATP-BINDING_PERMEASE PROTEIN CYDC"/>
    <property type="match status" value="1"/>
</dbReference>
<dbReference type="NCBIfam" id="TIGR02857">
    <property type="entry name" value="CydD"/>
    <property type="match status" value="1"/>
</dbReference>
<feature type="transmembrane region" description="Helical" evidence="7">
    <location>
        <begin position="131"/>
        <end position="151"/>
    </location>
</feature>
<dbReference type="Gene3D" id="1.20.1560.10">
    <property type="entry name" value="ABC transporter type 1, transmembrane domain"/>
    <property type="match status" value="1"/>
</dbReference>
<keyword evidence="3" id="KW-0547">Nucleotide-binding</keyword>
<dbReference type="Gene3D" id="3.40.50.300">
    <property type="entry name" value="P-loop containing nucleotide triphosphate hydrolases"/>
    <property type="match status" value="1"/>
</dbReference>
<evidence type="ECO:0000256" key="1">
    <source>
        <dbReference type="ARBA" id="ARBA00004651"/>
    </source>
</evidence>
<evidence type="ECO:0000256" key="6">
    <source>
        <dbReference type="ARBA" id="ARBA00023136"/>
    </source>
</evidence>
<dbReference type="Pfam" id="PF00664">
    <property type="entry name" value="ABC_membrane"/>
    <property type="match status" value="1"/>
</dbReference>
<evidence type="ECO:0000259" key="9">
    <source>
        <dbReference type="PROSITE" id="PS50929"/>
    </source>
</evidence>
<dbReference type="PROSITE" id="PS50929">
    <property type="entry name" value="ABC_TM1F"/>
    <property type="match status" value="1"/>
</dbReference>
<dbReference type="PANTHER" id="PTHR24221">
    <property type="entry name" value="ATP-BINDING CASSETTE SUB-FAMILY B"/>
    <property type="match status" value="1"/>
</dbReference>
<gene>
    <name evidence="10" type="primary">cydD</name>
    <name evidence="10" type="ORF">MOO47_04125</name>
</gene>
<keyword evidence="5 7" id="KW-1133">Transmembrane helix</keyword>
<dbReference type="InterPro" id="IPR003439">
    <property type="entry name" value="ABC_transporter-like_ATP-bd"/>
</dbReference>
<dbReference type="SUPFAM" id="SSF90123">
    <property type="entry name" value="ABC transporter transmembrane region"/>
    <property type="match status" value="1"/>
</dbReference>
<evidence type="ECO:0000256" key="5">
    <source>
        <dbReference type="ARBA" id="ARBA00022989"/>
    </source>
</evidence>
<feature type="domain" description="ABC transporter" evidence="8">
    <location>
        <begin position="333"/>
        <end position="567"/>
    </location>
</feature>
<dbReference type="Pfam" id="PF00005">
    <property type="entry name" value="ABC_tran"/>
    <property type="match status" value="1"/>
</dbReference>
<proteinExistence type="predicted"/>
<feature type="transmembrane region" description="Helical" evidence="7">
    <location>
        <begin position="236"/>
        <end position="262"/>
    </location>
</feature>
<dbReference type="SUPFAM" id="SSF52540">
    <property type="entry name" value="P-loop containing nucleoside triphosphate hydrolases"/>
    <property type="match status" value="1"/>
</dbReference>
<feature type="domain" description="ABC transmembrane type-1" evidence="9">
    <location>
        <begin position="22"/>
        <end position="299"/>
    </location>
</feature>
<dbReference type="InterPro" id="IPR017871">
    <property type="entry name" value="ABC_transporter-like_CS"/>
</dbReference>
<keyword evidence="11" id="KW-1185">Reference proteome</keyword>
<keyword evidence="4" id="KW-0067">ATP-binding</keyword>
<dbReference type="CDD" id="cd03228">
    <property type="entry name" value="ABCC_MRP_Like"/>
    <property type="match status" value="1"/>
</dbReference>
<dbReference type="PROSITE" id="PS00211">
    <property type="entry name" value="ABC_TRANSPORTER_1"/>
    <property type="match status" value="1"/>
</dbReference>